<keyword evidence="2" id="KW-1185">Reference proteome</keyword>
<dbReference type="AlphaFoldDB" id="A0A8X6UB58"/>
<name>A0A8X6UB58_NEPPI</name>
<evidence type="ECO:0000313" key="1">
    <source>
        <dbReference type="EMBL" id="GFT96724.1"/>
    </source>
</evidence>
<organism evidence="1 2">
    <name type="scientific">Nephila pilipes</name>
    <name type="common">Giant wood spider</name>
    <name type="synonym">Nephila maculata</name>
    <dbReference type="NCBI Taxonomy" id="299642"/>
    <lineage>
        <taxon>Eukaryota</taxon>
        <taxon>Metazoa</taxon>
        <taxon>Ecdysozoa</taxon>
        <taxon>Arthropoda</taxon>
        <taxon>Chelicerata</taxon>
        <taxon>Arachnida</taxon>
        <taxon>Araneae</taxon>
        <taxon>Araneomorphae</taxon>
        <taxon>Entelegynae</taxon>
        <taxon>Araneoidea</taxon>
        <taxon>Nephilidae</taxon>
        <taxon>Nephila</taxon>
    </lineage>
</organism>
<accession>A0A8X6UB58</accession>
<reference evidence="1" key="1">
    <citation type="submission" date="2020-08" db="EMBL/GenBank/DDBJ databases">
        <title>Multicomponent nature underlies the extraordinary mechanical properties of spider dragline silk.</title>
        <authorList>
            <person name="Kono N."/>
            <person name="Nakamura H."/>
            <person name="Mori M."/>
            <person name="Yoshida Y."/>
            <person name="Ohtoshi R."/>
            <person name="Malay A.D."/>
            <person name="Moran D.A.P."/>
            <person name="Tomita M."/>
            <person name="Numata K."/>
            <person name="Arakawa K."/>
        </authorList>
    </citation>
    <scope>NUCLEOTIDE SEQUENCE</scope>
</reference>
<dbReference type="OrthoDB" id="10281281at2759"/>
<dbReference type="EMBL" id="BMAW01121985">
    <property type="protein sequence ID" value="GFT96724.1"/>
    <property type="molecule type" value="Genomic_DNA"/>
</dbReference>
<dbReference type="Proteomes" id="UP000887013">
    <property type="component" value="Unassembled WGS sequence"/>
</dbReference>
<evidence type="ECO:0000313" key="2">
    <source>
        <dbReference type="Proteomes" id="UP000887013"/>
    </source>
</evidence>
<sequence>MEHKRSVTTHKQYVARPLKIFMGGRASPSFSEKERKGLDLDTVTVATHESLDARSICLAIVCTSVHPSHAYRWFHPLAHVSPKREEFVIMWDVIGHQWTS</sequence>
<gene>
    <name evidence="1" type="ORF">NPIL_40041</name>
</gene>
<proteinExistence type="predicted"/>
<protein>
    <submittedName>
        <fullName evidence="1">Uncharacterized protein</fullName>
    </submittedName>
</protein>
<comment type="caution">
    <text evidence="1">The sequence shown here is derived from an EMBL/GenBank/DDBJ whole genome shotgun (WGS) entry which is preliminary data.</text>
</comment>